<comment type="caution">
    <text evidence="1">The sequence shown here is derived from an EMBL/GenBank/DDBJ whole genome shotgun (WGS) entry which is preliminary data.</text>
</comment>
<gene>
    <name evidence="1" type="ORF">CCH79_00016525</name>
</gene>
<dbReference type="GO" id="GO:0005680">
    <property type="term" value="C:anaphase-promoting complex"/>
    <property type="evidence" value="ECO:0007669"/>
    <property type="project" value="TreeGrafter"/>
</dbReference>
<protein>
    <submittedName>
        <fullName evidence="1">Uncharacterized protein</fullName>
    </submittedName>
</protein>
<keyword evidence="2" id="KW-1185">Reference proteome</keyword>
<dbReference type="PANTHER" id="PTHR45957">
    <property type="entry name" value="ANAPHASE-PROMOTING COMPLEX SUBUNIT 2"/>
    <property type="match status" value="1"/>
</dbReference>
<name>A0A315V1M3_GAMAF</name>
<evidence type="ECO:0000313" key="2">
    <source>
        <dbReference type="Proteomes" id="UP000250572"/>
    </source>
</evidence>
<sequence>MLLTIRLRCSACSDLRVQLRAPTLHESDDREESENGGNGGGIKLWGTVYARIRSGGRQCLGIGHSSFGEWNRTPVSPGSSLSEQDRLNLSLLCSHGLGRLLGVWLLESLQVRLSSSVVPEFWSGLEQPQDQLEERDRAGVLLSAFQTLLDRLDPPGSVPCGSKRGLWSRSGGLEQLGAWQAEGRCGLSGPGPGALQDRAFTTIRALLLFSPPAVLQQRVLEFYSRTFSVYMSREGGEDGAEALEGPDGGACPGCGAPASRCWCPEALQQLQQLSLVLAEAVTAILHRLIEQRMEQHCRGEYERSFLQDFQEPWWRSSSTSQSEETSSGVGATSPAYSPYAEFAGLWFCLDLSLVEQWLELVLGWLGKVFATEGGGAAAVPMDSSVPSTPSACGSPVLKQWRCHMHQFFCRIYVNMRIEELFSIIRGENEATSCS</sequence>
<dbReference type="PANTHER" id="PTHR45957:SF1">
    <property type="entry name" value="ANAPHASE-PROMOTING COMPLEX SUBUNIT 2"/>
    <property type="match status" value="1"/>
</dbReference>
<reference evidence="1 2" key="1">
    <citation type="journal article" date="2018" name="G3 (Bethesda)">
        <title>A High-Quality Reference Genome for the Invasive Mosquitofish Gambusia affinis Using a Chicago Library.</title>
        <authorList>
            <person name="Hoffberg S.L."/>
            <person name="Troendle N.J."/>
            <person name="Glenn T.C."/>
            <person name="Mahmud O."/>
            <person name="Louha S."/>
            <person name="Chalopin D."/>
            <person name="Bennetzen J.L."/>
            <person name="Mauricio R."/>
        </authorList>
    </citation>
    <scope>NUCLEOTIDE SEQUENCE [LARGE SCALE GENOMIC DNA]</scope>
    <source>
        <strain evidence="1">NE01/NJP1002.9</strain>
        <tissue evidence="1">Muscle</tissue>
    </source>
</reference>
<evidence type="ECO:0000313" key="1">
    <source>
        <dbReference type="EMBL" id="PWA16103.1"/>
    </source>
</evidence>
<dbReference type="EMBL" id="NHOQ01002523">
    <property type="protein sequence ID" value="PWA16103.1"/>
    <property type="molecule type" value="Genomic_DNA"/>
</dbReference>
<dbReference type="Proteomes" id="UP000250572">
    <property type="component" value="Unassembled WGS sequence"/>
</dbReference>
<dbReference type="AlphaFoldDB" id="A0A315V1M3"/>
<dbReference type="InterPro" id="IPR044554">
    <property type="entry name" value="ANAPC2"/>
</dbReference>
<dbReference type="GO" id="GO:0070979">
    <property type="term" value="P:protein K11-linked ubiquitination"/>
    <property type="evidence" value="ECO:0007669"/>
    <property type="project" value="TreeGrafter"/>
</dbReference>
<proteinExistence type="predicted"/>
<accession>A0A315V1M3</accession>
<dbReference type="GO" id="GO:0007091">
    <property type="term" value="P:metaphase/anaphase transition of mitotic cell cycle"/>
    <property type="evidence" value="ECO:0007669"/>
    <property type="project" value="TreeGrafter"/>
</dbReference>
<organism evidence="1 2">
    <name type="scientific">Gambusia affinis</name>
    <name type="common">Western mosquitofish</name>
    <name type="synonym">Heterandria affinis</name>
    <dbReference type="NCBI Taxonomy" id="33528"/>
    <lineage>
        <taxon>Eukaryota</taxon>
        <taxon>Metazoa</taxon>
        <taxon>Chordata</taxon>
        <taxon>Craniata</taxon>
        <taxon>Vertebrata</taxon>
        <taxon>Euteleostomi</taxon>
        <taxon>Actinopterygii</taxon>
        <taxon>Neopterygii</taxon>
        <taxon>Teleostei</taxon>
        <taxon>Neoteleostei</taxon>
        <taxon>Acanthomorphata</taxon>
        <taxon>Ovalentaria</taxon>
        <taxon>Atherinomorphae</taxon>
        <taxon>Cyprinodontiformes</taxon>
        <taxon>Poeciliidae</taxon>
        <taxon>Poeciliinae</taxon>
        <taxon>Gambusia</taxon>
    </lineage>
</organism>